<feature type="coiled-coil region" evidence="1">
    <location>
        <begin position="594"/>
        <end position="621"/>
    </location>
</feature>
<feature type="compositionally biased region" description="Basic and acidic residues" evidence="2">
    <location>
        <begin position="164"/>
        <end position="184"/>
    </location>
</feature>
<feature type="region of interest" description="Disordered" evidence="2">
    <location>
        <begin position="631"/>
        <end position="659"/>
    </location>
</feature>
<sequence>MGCTCPLRGTRSMAIQTNIAPSAFESLVKGQTSSSQNTAPRSDKFASMMDRLISEAATRKRDQAQAEAAAQDRRNAAASAADQAAADRAADRSKAAERSPPPRSEPIRAEPAKPRQSSEATTQAAAQRAAERRDARASDAAKAGDDAHAARTERREAAAANHAAAKEATKDVKAAGAKTARDDTAAQPALADSTVQTDTAEEVPPDQTDGAMDDGATQDDAGNQPAEDGNGEAAILDLTVTVTETTVELVTADQSTTLTDIEAALSLAVAPLAIGTPDDEEANKTTEDGAVGEAAPVEAAPPDAPTPDNADTPTAADAALAAALATAAAPHQDGKAKYASDESIKAAAAAKPGVEAPPTADTMPAPAVPMGSPQSEIPALHAEAKDAAVEGKPAKAADSLSPGALPLADLPNDDSAPLPQSLTDLAAAKAKGATRTGADGDAGANAGHRGNPDPNGNAALAQPPAPQAPVADPAKPAGQSALLTAAAAAAATDAAPPTDGATHPTTPTHPIFAGIEGVHTASGVEAGLTTAQLRPSRGSAGLPMGVQEQVAVHISKNMSDGNDQFTINLRPAELGRIDIKLEIGQDGRVTASVAVEKAQTLELLQRDSRNLERALQDAGLKADSNSLNFSLRGEGGQSFQDSGRQGGSGRRGRGFGGGAGDVEDAQAAYTLTLAPGRVDIQA</sequence>
<dbReference type="CDD" id="cd17470">
    <property type="entry name" value="T3SS_Flik_C"/>
    <property type="match status" value="1"/>
</dbReference>
<dbReference type="EMBL" id="CP032339">
    <property type="protein sequence ID" value="QCO08343.1"/>
    <property type="molecule type" value="Genomic_DNA"/>
</dbReference>
<reference evidence="4 5" key="1">
    <citation type="submission" date="2018-09" db="EMBL/GenBank/DDBJ databases">
        <title>Whole genome based analysis of evolution and adaptive divergence in Indian and Brazilian strains of Azospirillum brasilense.</title>
        <authorList>
            <person name="Singh C."/>
            <person name="Tripathi A.K."/>
        </authorList>
    </citation>
    <scope>NUCLEOTIDE SEQUENCE [LARGE SCALE GENOMIC DNA]</scope>
    <source>
        <strain evidence="4 5">MTCC4038</strain>
    </source>
</reference>
<feature type="compositionally biased region" description="Basic and acidic residues" evidence="2">
    <location>
        <begin position="57"/>
        <end position="75"/>
    </location>
</feature>
<keyword evidence="1" id="KW-0175">Coiled coil</keyword>
<evidence type="ECO:0000313" key="4">
    <source>
        <dbReference type="EMBL" id="QCO08343.1"/>
    </source>
</evidence>
<evidence type="ECO:0000259" key="3">
    <source>
        <dbReference type="Pfam" id="PF02120"/>
    </source>
</evidence>
<feature type="compositionally biased region" description="Low complexity" evidence="2">
    <location>
        <begin position="458"/>
        <end position="510"/>
    </location>
</feature>
<accession>A0A4D8QI43</accession>
<gene>
    <name evidence="4" type="ORF">D3868_04365</name>
</gene>
<feature type="compositionally biased region" description="Basic and acidic residues" evidence="2">
    <location>
        <begin position="88"/>
        <end position="97"/>
    </location>
</feature>
<proteinExistence type="predicted"/>
<dbReference type="Proteomes" id="UP000298774">
    <property type="component" value="Chromosome"/>
</dbReference>
<feature type="region of interest" description="Disordered" evidence="2">
    <location>
        <begin position="50"/>
        <end position="232"/>
    </location>
</feature>
<evidence type="ECO:0000313" key="5">
    <source>
        <dbReference type="Proteomes" id="UP000298774"/>
    </source>
</evidence>
<feature type="domain" description="Flagellar hook-length control protein-like C-terminal" evidence="3">
    <location>
        <begin position="555"/>
        <end position="635"/>
    </location>
</feature>
<dbReference type="InterPro" id="IPR021136">
    <property type="entry name" value="Flagellar_hook_control-like_C"/>
</dbReference>
<dbReference type="Pfam" id="PF02120">
    <property type="entry name" value="Flg_hook"/>
    <property type="match status" value="1"/>
</dbReference>
<evidence type="ECO:0000256" key="2">
    <source>
        <dbReference type="SAM" id="MobiDB-lite"/>
    </source>
</evidence>
<feature type="compositionally biased region" description="Low complexity" evidence="2">
    <location>
        <begin position="349"/>
        <end position="370"/>
    </location>
</feature>
<evidence type="ECO:0000256" key="1">
    <source>
        <dbReference type="SAM" id="Coils"/>
    </source>
</evidence>
<name>A0A4D8QI43_AZOBR</name>
<feature type="compositionally biased region" description="Low complexity" evidence="2">
    <location>
        <begin position="76"/>
        <end position="87"/>
    </location>
</feature>
<protein>
    <recommendedName>
        <fullName evidence="3">Flagellar hook-length control protein-like C-terminal domain-containing protein</fullName>
    </recommendedName>
</protein>
<feature type="region of interest" description="Disordered" evidence="2">
    <location>
        <begin position="349"/>
        <end position="512"/>
    </location>
</feature>
<organism evidence="4 5">
    <name type="scientific">Azospirillum brasilense</name>
    <dbReference type="NCBI Taxonomy" id="192"/>
    <lineage>
        <taxon>Bacteria</taxon>
        <taxon>Pseudomonadati</taxon>
        <taxon>Pseudomonadota</taxon>
        <taxon>Alphaproteobacteria</taxon>
        <taxon>Rhodospirillales</taxon>
        <taxon>Azospirillaceae</taxon>
        <taxon>Azospirillum</taxon>
    </lineage>
</organism>
<feature type="compositionally biased region" description="Gly residues" evidence="2">
    <location>
        <begin position="644"/>
        <end position="659"/>
    </location>
</feature>
<feature type="compositionally biased region" description="Low complexity" evidence="2">
    <location>
        <begin position="426"/>
        <end position="449"/>
    </location>
</feature>
<feature type="compositionally biased region" description="Basic and acidic residues" evidence="2">
    <location>
        <begin position="129"/>
        <end position="157"/>
    </location>
</feature>
<feature type="compositionally biased region" description="Basic and acidic residues" evidence="2">
    <location>
        <begin position="382"/>
        <end position="395"/>
    </location>
</feature>
<dbReference type="InterPro" id="IPR038610">
    <property type="entry name" value="FliK-like_C_sf"/>
</dbReference>
<feature type="region of interest" description="Disordered" evidence="2">
    <location>
        <begin position="291"/>
        <end position="313"/>
    </location>
</feature>
<dbReference type="Gene3D" id="3.30.750.140">
    <property type="match status" value="1"/>
</dbReference>
<dbReference type="AlphaFoldDB" id="A0A4D8QI43"/>